<gene>
    <name evidence="2" type="ORF">B0T21DRAFT_388922</name>
</gene>
<name>A0AA40EYM5_9PEZI</name>
<feature type="compositionally biased region" description="Basic and acidic residues" evidence="1">
    <location>
        <begin position="140"/>
        <end position="157"/>
    </location>
</feature>
<accession>A0AA40EYM5</accession>
<keyword evidence="3" id="KW-1185">Reference proteome</keyword>
<organism evidence="2 3">
    <name type="scientific">Apiosordaria backusii</name>
    <dbReference type="NCBI Taxonomy" id="314023"/>
    <lineage>
        <taxon>Eukaryota</taxon>
        <taxon>Fungi</taxon>
        <taxon>Dikarya</taxon>
        <taxon>Ascomycota</taxon>
        <taxon>Pezizomycotina</taxon>
        <taxon>Sordariomycetes</taxon>
        <taxon>Sordariomycetidae</taxon>
        <taxon>Sordariales</taxon>
        <taxon>Lasiosphaeriaceae</taxon>
        <taxon>Apiosordaria</taxon>
    </lineage>
</organism>
<evidence type="ECO:0000313" key="2">
    <source>
        <dbReference type="EMBL" id="KAK0747948.1"/>
    </source>
</evidence>
<dbReference type="AlphaFoldDB" id="A0AA40EYM5"/>
<feature type="compositionally biased region" description="Polar residues" evidence="1">
    <location>
        <begin position="1"/>
        <end position="12"/>
    </location>
</feature>
<dbReference type="Proteomes" id="UP001172159">
    <property type="component" value="Unassembled WGS sequence"/>
</dbReference>
<feature type="compositionally biased region" description="Basic and acidic residues" evidence="1">
    <location>
        <begin position="112"/>
        <end position="129"/>
    </location>
</feature>
<reference evidence="2" key="1">
    <citation type="submission" date="2023-06" db="EMBL/GenBank/DDBJ databases">
        <title>Genome-scale phylogeny and comparative genomics of the fungal order Sordariales.</title>
        <authorList>
            <consortium name="Lawrence Berkeley National Laboratory"/>
            <person name="Hensen N."/>
            <person name="Bonometti L."/>
            <person name="Westerberg I."/>
            <person name="Brannstrom I.O."/>
            <person name="Guillou S."/>
            <person name="Cros-Aarteil S."/>
            <person name="Calhoun S."/>
            <person name="Haridas S."/>
            <person name="Kuo A."/>
            <person name="Mondo S."/>
            <person name="Pangilinan J."/>
            <person name="Riley R."/>
            <person name="Labutti K."/>
            <person name="Andreopoulos B."/>
            <person name="Lipzen A."/>
            <person name="Chen C."/>
            <person name="Yanf M."/>
            <person name="Daum C."/>
            <person name="Ng V."/>
            <person name="Clum A."/>
            <person name="Steindorff A."/>
            <person name="Ohm R."/>
            <person name="Martin F."/>
            <person name="Silar P."/>
            <person name="Natvig D."/>
            <person name="Lalanne C."/>
            <person name="Gautier V."/>
            <person name="Ament-Velasquez S.L."/>
            <person name="Kruys A."/>
            <person name="Hutchinson M.I."/>
            <person name="Powell A.J."/>
            <person name="Barry K."/>
            <person name="Miller A.N."/>
            <person name="Grigoriev I.V."/>
            <person name="Debuchy R."/>
            <person name="Gladieux P."/>
            <person name="Thoren M.H."/>
            <person name="Johannesson H."/>
        </authorList>
    </citation>
    <scope>NUCLEOTIDE SEQUENCE</scope>
    <source>
        <strain evidence="2">CBS 540.89</strain>
    </source>
</reference>
<sequence length="230" mass="25616">MPASEQRSSSYPAKSRSGLRELQHGKRDNQVKMAIWKFKWGIGPWAADMGQQLGYSGLVTGHRAKHAGRASVSSRSAIVFLYVLAPSDANAAVLNAASMCRLPAGQGCKLGTKKETRKEKREGPGRRDGSLPLPVSSHKKTIEKSDEPRQAHREATEQRFYNDPLRGVVLVSVSVLVKDTEILAICFCRKYPFRFWVSSMRGWIMDGSMKPTATLRAAWVDRDHHKPSLL</sequence>
<comment type="caution">
    <text evidence="2">The sequence shown here is derived from an EMBL/GenBank/DDBJ whole genome shotgun (WGS) entry which is preliminary data.</text>
</comment>
<proteinExistence type="predicted"/>
<evidence type="ECO:0000313" key="3">
    <source>
        <dbReference type="Proteomes" id="UP001172159"/>
    </source>
</evidence>
<dbReference type="EMBL" id="JAUKTV010000001">
    <property type="protein sequence ID" value="KAK0747948.1"/>
    <property type="molecule type" value="Genomic_DNA"/>
</dbReference>
<feature type="region of interest" description="Disordered" evidence="1">
    <location>
        <begin position="1"/>
        <end position="24"/>
    </location>
</feature>
<evidence type="ECO:0000256" key="1">
    <source>
        <dbReference type="SAM" id="MobiDB-lite"/>
    </source>
</evidence>
<feature type="region of interest" description="Disordered" evidence="1">
    <location>
        <begin position="109"/>
        <end position="157"/>
    </location>
</feature>
<protein>
    <submittedName>
        <fullName evidence="2">Uncharacterized protein</fullName>
    </submittedName>
</protein>